<dbReference type="OrthoDB" id="9791488at2"/>
<accession>A0A1M5XGA5</accession>
<dbReference type="RefSeq" id="WP_072832068.1">
    <property type="nucleotide sequence ID" value="NZ_FQXP01000008.1"/>
</dbReference>
<evidence type="ECO:0000256" key="1">
    <source>
        <dbReference type="ARBA" id="ARBA00023015"/>
    </source>
</evidence>
<dbReference type="PANTHER" id="PTHR30204:SF94">
    <property type="entry name" value="HEAVY METAL-DEPENDENT TRANSCRIPTIONAL REGULATOR HI_0293-RELATED"/>
    <property type="match status" value="1"/>
</dbReference>
<dbReference type="GO" id="GO:0003677">
    <property type="term" value="F:DNA binding"/>
    <property type="evidence" value="ECO:0007669"/>
    <property type="project" value="UniProtKB-KW"/>
</dbReference>
<dbReference type="AlphaFoldDB" id="A0A1M5XGA5"/>
<dbReference type="InterPro" id="IPR009061">
    <property type="entry name" value="DNA-bd_dom_put_sf"/>
</dbReference>
<dbReference type="SUPFAM" id="SSF46955">
    <property type="entry name" value="Putative DNA-binding domain"/>
    <property type="match status" value="1"/>
</dbReference>
<feature type="domain" description="HTH merR-type" evidence="5">
    <location>
        <begin position="1"/>
        <end position="68"/>
    </location>
</feature>
<dbReference type="STRING" id="1121306.SAMN02745196_02204"/>
<organism evidence="6 7">
    <name type="scientific">Clostridium collagenovorans DSM 3089</name>
    <dbReference type="NCBI Taxonomy" id="1121306"/>
    <lineage>
        <taxon>Bacteria</taxon>
        <taxon>Bacillati</taxon>
        <taxon>Bacillota</taxon>
        <taxon>Clostridia</taxon>
        <taxon>Eubacteriales</taxon>
        <taxon>Clostridiaceae</taxon>
        <taxon>Clostridium</taxon>
    </lineage>
</organism>
<dbReference type="GO" id="GO:0003700">
    <property type="term" value="F:DNA-binding transcription factor activity"/>
    <property type="evidence" value="ECO:0007669"/>
    <property type="project" value="InterPro"/>
</dbReference>
<dbReference type="InterPro" id="IPR047057">
    <property type="entry name" value="MerR_fam"/>
</dbReference>
<keyword evidence="3" id="KW-0804">Transcription</keyword>
<evidence type="ECO:0000313" key="6">
    <source>
        <dbReference type="EMBL" id="SHH98534.1"/>
    </source>
</evidence>
<dbReference type="EMBL" id="FQXP01000008">
    <property type="protein sequence ID" value="SHH98534.1"/>
    <property type="molecule type" value="Genomic_DNA"/>
</dbReference>
<keyword evidence="4" id="KW-0175">Coiled coil</keyword>
<evidence type="ECO:0000256" key="3">
    <source>
        <dbReference type="ARBA" id="ARBA00023163"/>
    </source>
</evidence>
<keyword evidence="7" id="KW-1185">Reference proteome</keyword>
<reference evidence="6 7" key="1">
    <citation type="submission" date="2016-11" db="EMBL/GenBank/DDBJ databases">
        <authorList>
            <person name="Jaros S."/>
            <person name="Januszkiewicz K."/>
            <person name="Wedrychowicz H."/>
        </authorList>
    </citation>
    <scope>NUCLEOTIDE SEQUENCE [LARGE SCALE GENOMIC DNA]</scope>
    <source>
        <strain evidence="6 7">DSM 3089</strain>
    </source>
</reference>
<dbReference type="Pfam" id="PF13411">
    <property type="entry name" value="MerR_1"/>
    <property type="match status" value="1"/>
</dbReference>
<evidence type="ECO:0000313" key="7">
    <source>
        <dbReference type="Proteomes" id="UP000184526"/>
    </source>
</evidence>
<evidence type="ECO:0000256" key="2">
    <source>
        <dbReference type="ARBA" id="ARBA00023125"/>
    </source>
</evidence>
<dbReference type="Gene3D" id="1.10.1660.10">
    <property type="match status" value="1"/>
</dbReference>
<feature type="coiled-coil region" evidence="4">
    <location>
        <begin position="258"/>
        <end position="289"/>
    </location>
</feature>
<evidence type="ECO:0000256" key="4">
    <source>
        <dbReference type="SAM" id="Coils"/>
    </source>
</evidence>
<keyword evidence="1" id="KW-0805">Transcription regulation</keyword>
<dbReference type="InterPro" id="IPR000551">
    <property type="entry name" value="MerR-type_HTH_dom"/>
</dbReference>
<protein>
    <submittedName>
        <fullName evidence="6">DNA-binding transcriptional regulator, MerR family</fullName>
    </submittedName>
</protein>
<keyword evidence="2 6" id="KW-0238">DNA-binding</keyword>
<name>A0A1M5XGA5_9CLOT</name>
<sequence>MLIKEVCSLTKLTKKAIEYYEEHKLIEAKILNNGYRDFNENDIETLKKISMLRKLGIGVEDIKVVLQENKFDSLNKIILKRELGIQREKEKQKLLNKLTSGSDWAEIKEGIMVIEKNETILEKLMDSFPGYYGRFICLHFSRFLNEPILTKEQEDAYDDIVNFLDNVPALQFPEELQEFLIENTKHINTINIREMNESTKKSIENPDKFLKENKEMLEEYLKYKQSEEYKQSPVYKIQELMKEFNSTSGYYDIFIPSMKRLSRGYAEYYKQLEIANEKLLKQYPEIENLNK</sequence>
<dbReference type="PROSITE" id="PS50937">
    <property type="entry name" value="HTH_MERR_2"/>
    <property type="match status" value="1"/>
</dbReference>
<evidence type="ECO:0000259" key="5">
    <source>
        <dbReference type="PROSITE" id="PS50937"/>
    </source>
</evidence>
<dbReference type="Proteomes" id="UP000184526">
    <property type="component" value="Unassembled WGS sequence"/>
</dbReference>
<dbReference type="SMART" id="SM00422">
    <property type="entry name" value="HTH_MERR"/>
    <property type="match status" value="1"/>
</dbReference>
<dbReference type="CDD" id="cd00592">
    <property type="entry name" value="HTH_MerR-like"/>
    <property type="match status" value="1"/>
</dbReference>
<proteinExistence type="predicted"/>
<gene>
    <name evidence="6" type="ORF">SAMN02745196_02204</name>
</gene>
<dbReference type="PANTHER" id="PTHR30204">
    <property type="entry name" value="REDOX-CYCLING DRUG-SENSING TRANSCRIPTIONAL ACTIVATOR SOXR"/>
    <property type="match status" value="1"/>
</dbReference>